<evidence type="ECO:0000256" key="6">
    <source>
        <dbReference type="ARBA" id="ARBA00023049"/>
    </source>
</evidence>
<dbReference type="PANTHER" id="PTHR11804">
    <property type="entry name" value="PROTEASE M3 THIMET OLIGOPEPTIDASE-RELATED"/>
    <property type="match status" value="1"/>
</dbReference>
<evidence type="ECO:0000256" key="2">
    <source>
        <dbReference type="ARBA" id="ARBA00022670"/>
    </source>
</evidence>
<dbReference type="InterPro" id="IPR045090">
    <property type="entry name" value="Pept_M3A_M3B"/>
</dbReference>
<dbReference type="GO" id="GO:0006508">
    <property type="term" value="P:proteolysis"/>
    <property type="evidence" value="ECO:0007669"/>
    <property type="project" value="UniProtKB-KW"/>
</dbReference>
<evidence type="ECO:0000313" key="9">
    <source>
        <dbReference type="EMBL" id="CCC91202.1"/>
    </source>
</evidence>
<keyword evidence="6 7" id="KW-0482">Metalloprotease</keyword>
<keyword evidence="4 7" id="KW-0378">Hydrolase</keyword>
<comment type="similarity">
    <text evidence="1 7">Belongs to the peptidase M3 family.</text>
</comment>
<dbReference type="InterPro" id="IPR001567">
    <property type="entry name" value="Pept_M3A_M3B_dom"/>
</dbReference>
<evidence type="ECO:0000256" key="7">
    <source>
        <dbReference type="RuleBase" id="RU003435"/>
    </source>
</evidence>
<evidence type="ECO:0000259" key="8">
    <source>
        <dbReference type="Pfam" id="PF01432"/>
    </source>
</evidence>
<evidence type="ECO:0000256" key="1">
    <source>
        <dbReference type="ARBA" id="ARBA00006040"/>
    </source>
</evidence>
<comment type="cofactor">
    <cofactor evidence="7">
        <name>Zn(2+)</name>
        <dbReference type="ChEBI" id="CHEBI:29105"/>
    </cofactor>
    <text evidence="7">Binds 1 zinc ion.</text>
</comment>
<dbReference type="GO" id="GO:0046872">
    <property type="term" value="F:metal ion binding"/>
    <property type="evidence" value="ECO:0007669"/>
    <property type="project" value="UniProtKB-UniRule"/>
</dbReference>
<evidence type="ECO:0000256" key="5">
    <source>
        <dbReference type="ARBA" id="ARBA00022833"/>
    </source>
</evidence>
<dbReference type="InterPro" id="IPR024080">
    <property type="entry name" value="Neurolysin/TOP_N"/>
</dbReference>
<organism evidence="9">
    <name type="scientific">Trypanosoma congolense (strain IL3000)</name>
    <dbReference type="NCBI Taxonomy" id="1068625"/>
    <lineage>
        <taxon>Eukaryota</taxon>
        <taxon>Discoba</taxon>
        <taxon>Euglenozoa</taxon>
        <taxon>Kinetoplastea</taxon>
        <taxon>Metakinetoplastina</taxon>
        <taxon>Trypanosomatida</taxon>
        <taxon>Trypanosomatidae</taxon>
        <taxon>Trypanosoma</taxon>
        <taxon>Nannomonas</taxon>
    </lineage>
</organism>
<dbReference type="InterPro" id="IPR024079">
    <property type="entry name" value="MetalloPept_cat_dom_sf"/>
</dbReference>
<reference evidence="9" key="1">
    <citation type="journal article" date="2012" name="Proc. Natl. Acad. Sci. U.S.A.">
        <title>Antigenic diversity is generated by distinct evolutionary mechanisms in African trypanosome species.</title>
        <authorList>
            <person name="Jackson A.P."/>
            <person name="Berry A."/>
            <person name="Aslett M."/>
            <person name="Allison H.C."/>
            <person name="Burton P."/>
            <person name="Vavrova-Anderson J."/>
            <person name="Brown R."/>
            <person name="Browne H."/>
            <person name="Corton N."/>
            <person name="Hauser H."/>
            <person name="Gamble J."/>
            <person name="Gilderthorp R."/>
            <person name="Marcello L."/>
            <person name="McQuillan J."/>
            <person name="Otto T.D."/>
            <person name="Quail M.A."/>
            <person name="Sanders M.J."/>
            <person name="van Tonder A."/>
            <person name="Ginger M.L."/>
            <person name="Field M.C."/>
            <person name="Barry J.D."/>
            <person name="Hertz-Fowler C."/>
            <person name="Berriman M."/>
        </authorList>
    </citation>
    <scope>NUCLEOTIDE SEQUENCE</scope>
    <source>
        <strain evidence="9">IL3000</strain>
    </source>
</reference>
<dbReference type="AlphaFoldDB" id="G0UP91"/>
<dbReference type="FunFam" id="3.40.390.10:FF:000074">
    <property type="entry name" value="Metalloprotease"/>
    <property type="match status" value="1"/>
</dbReference>
<keyword evidence="5 7" id="KW-0862">Zinc</keyword>
<dbReference type="InterPro" id="IPR024077">
    <property type="entry name" value="Neurolysin/TOP_dom2"/>
</dbReference>
<evidence type="ECO:0000256" key="4">
    <source>
        <dbReference type="ARBA" id="ARBA00022801"/>
    </source>
</evidence>
<dbReference type="Gene3D" id="3.40.390.10">
    <property type="entry name" value="Collagenase (Catalytic Domain)"/>
    <property type="match status" value="1"/>
</dbReference>
<proteinExistence type="inferred from homology"/>
<dbReference type="GO" id="GO:0004222">
    <property type="term" value="F:metalloendopeptidase activity"/>
    <property type="evidence" value="ECO:0007669"/>
    <property type="project" value="InterPro"/>
</dbReference>
<dbReference type="EMBL" id="HE575320">
    <property type="protein sequence ID" value="CCC91202.1"/>
    <property type="molecule type" value="Genomic_DNA"/>
</dbReference>
<evidence type="ECO:0000256" key="3">
    <source>
        <dbReference type="ARBA" id="ARBA00022723"/>
    </source>
</evidence>
<accession>G0UP91</accession>
<dbReference type="CDD" id="cd06455">
    <property type="entry name" value="M3A_TOP"/>
    <property type="match status" value="1"/>
</dbReference>
<protein>
    <submittedName>
        <fullName evidence="9">Uncharacterized protein TCIL3000_7_10</fullName>
    </submittedName>
</protein>
<dbReference type="Gene3D" id="1.20.1050.40">
    <property type="entry name" value="Endopeptidase. Chain P, domain 1"/>
    <property type="match status" value="1"/>
</dbReference>
<keyword evidence="2 7" id="KW-0645">Protease</keyword>
<gene>
    <name evidence="9" type="ORF">TCIL3000_7_10</name>
</gene>
<sequence length="673" mass="76558">MFAREVVHQKNMTPKLFVEVTDAAACGLIFPKSPSACQSVAKEAKNRALDKLNRIYSLEKSRYTFHNTAFVADVAAAEVGVSASILAVAMNVSPDEATRDEANKQMVELQSFFIDSFESNKRLYDVLKSISEDPQYKADYVEGLRGREYSYWLDEELKGYRRRGLELSDGKLEEVVSLQKELTSLCVAFSRNISEDKSQIVVSAEELLGVPESLVDGLQRDESGKFVLKMDYPTYFGVMKDCEVASTRRAMLRASNNKAYPVNEPVLKEIVVKRHKLAELLGFSSYGDLNLDNAMAKSPRVARDFVDSLIPRLQKKWVTELELIKDNLHESCLLTEEGRLRDYDVPFVMNHIMKTKFNVSETEIQEYFPLDTTVKGLFDIYEKFFDITFKRINNGAELWHSDAFTLHVLDNRINGTLGHVILDLFPREGKYSHACCFSVVPPVLLEGSETEFSPALAVVLANFPAPSGERPSLFRHDDVITFFHEFGHALHSLFGRSRMATFAGTKVKRDFVELPSQMLEEWVWDEDILSNVSGHYKTGKKLPSSLVKASVKSRNAFSGWSSLRQLEFATYSLDIFSAPFAAMRAPEMDTSALMRNIRSRINPHIECQCDTHVECGFGHLTGYGAGYYGYMWSKVFAVDLYTFIKRNKWTAGPRCWPPICFERNRCWRWKGSK</sequence>
<feature type="domain" description="Peptidase M3A/M3B catalytic" evidence="8">
    <location>
        <begin position="238"/>
        <end position="646"/>
    </location>
</feature>
<name>G0UP91_TRYCI</name>
<dbReference type="MEROPS" id="M03.011"/>
<dbReference type="GO" id="GO:0006518">
    <property type="term" value="P:peptide metabolic process"/>
    <property type="evidence" value="ECO:0007669"/>
    <property type="project" value="TreeGrafter"/>
</dbReference>
<dbReference type="SUPFAM" id="SSF55486">
    <property type="entry name" value="Metalloproteases ('zincins'), catalytic domain"/>
    <property type="match status" value="1"/>
</dbReference>
<keyword evidence="3 7" id="KW-0479">Metal-binding</keyword>
<dbReference type="Pfam" id="PF01432">
    <property type="entry name" value="Peptidase_M3"/>
    <property type="match status" value="1"/>
</dbReference>
<dbReference type="PANTHER" id="PTHR11804:SF84">
    <property type="entry name" value="SACCHAROLYSIN"/>
    <property type="match status" value="1"/>
</dbReference>
<dbReference type="Gene3D" id="1.10.1370.10">
    <property type="entry name" value="Neurolysin, domain 3"/>
    <property type="match status" value="1"/>
</dbReference>
<dbReference type="VEuPathDB" id="TriTrypDB:TcIL3000_7_10"/>